<name>A0A9P3GM72_9APHY</name>
<proteinExistence type="predicted"/>
<feature type="compositionally biased region" description="Basic residues" evidence="1">
    <location>
        <begin position="596"/>
        <end position="610"/>
    </location>
</feature>
<protein>
    <submittedName>
        <fullName evidence="2">Uncharacterized protein</fullName>
    </submittedName>
</protein>
<feature type="compositionally biased region" description="Basic and acidic residues" evidence="1">
    <location>
        <begin position="555"/>
        <end position="572"/>
    </location>
</feature>
<feature type="compositionally biased region" description="Basic and acidic residues" evidence="1">
    <location>
        <begin position="170"/>
        <end position="198"/>
    </location>
</feature>
<accession>A0A9P3GM72</accession>
<dbReference type="EMBL" id="BPQB01000054">
    <property type="protein sequence ID" value="GJE96004.1"/>
    <property type="molecule type" value="Genomic_DNA"/>
</dbReference>
<organism evidence="2 3">
    <name type="scientific">Phanerochaete sordida</name>
    <dbReference type="NCBI Taxonomy" id="48140"/>
    <lineage>
        <taxon>Eukaryota</taxon>
        <taxon>Fungi</taxon>
        <taxon>Dikarya</taxon>
        <taxon>Basidiomycota</taxon>
        <taxon>Agaricomycotina</taxon>
        <taxon>Agaricomycetes</taxon>
        <taxon>Polyporales</taxon>
        <taxon>Phanerochaetaceae</taxon>
        <taxon>Phanerochaete</taxon>
    </lineage>
</organism>
<dbReference type="OrthoDB" id="2804136at2759"/>
<feature type="region of interest" description="Disordered" evidence="1">
    <location>
        <begin position="291"/>
        <end position="327"/>
    </location>
</feature>
<comment type="caution">
    <text evidence="2">The sequence shown here is derived from an EMBL/GenBank/DDBJ whole genome shotgun (WGS) entry which is preliminary data.</text>
</comment>
<feature type="region of interest" description="Disordered" evidence="1">
    <location>
        <begin position="535"/>
        <end position="610"/>
    </location>
</feature>
<evidence type="ECO:0000313" key="2">
    <source>
        <dbReference type="EMBL" id="GJE96004.1"/>
    </source>
</evidence>
<keyword evidence="3" id="KW-1185">Reference proteome</keyword>
<feature type="region of interest" description="Disordered" evidence="1">
    <location>
        <begin position="170"/>
        <end position="208"/>
    </location>
</feature>
<gene>
    <name evidence="2" type="ORF">PsYK624_121970</name>
</gene>
<feature type="compositionally biased region" description="Low complexity" evidence="1">
    <location>
        <begin position="304"/>
        <end position="327"/>
    </location>
</feature>
<sequence>MPTPVWFESPNEKTWLENRLLQDAQQDPANMAAYRERIAREFLAKFPGTPTPREILKNKKVVRVETEDEAQARCSRRYKQCVTWIKNHRKIVLMGATGGTGAPEFIRLDEYKPEAHVGRARSARDIYISDHPEIGRAIRSSAAAEGLSKAQLCAKVNDAYTEALKADPARADYERRSNDEKAQKAAERATMKEKREAEQADQPSDSAGRTKVLNDLEFTLSQYVCKLAAQTQTEILVLYGGRDAKGFLRKWLLSSRQGQPEDIVGSILLPDHPAHSILEVFDDYLEDILQDSDSSSEPRAPGGSTMPAADPVAAASSTSAPSASAPSTAAMPAVASPAPASLPAVVQHEFAPPAFALPAIAPPAVALPEVALPTAAPSTCTTPSAALPSIVAAPPTCMPQPDLTLPTAAPSAVTPLALAELPADAQPEFEAPATAPPENAPLADAPATPLVPAVALPAPAMPPAVMLSNIAPSANPLPHIAPTAAAHCVGVSTDFTAPSAAALPTPVAPSADMPHAATTPAVAAQVMGLPETTPSFAAASMPVPAPTSPRRLRPRRAEPSDSAEPPKRKVVDSGDSNPTKKLKKSEAPSTSTSQKGGKRAGNKRLAKKRY</sequence>
<reference evidence="2 3" key="1">
    <citation type="submission" date="2021-08" db="EMBL/GenBank/DDBJ databases">
        <title>Draft Genome Sequence of Phanerochaete sordida strain YK-624.</title>
        <authorList>
            <person name="Mori T."/>
            <person name="Dohra H."/>
            <person name="Suzuki T."/>
            <person name="Kawagishi H."/>
            <person name="Hirai H."/>
        </authorList>
    </citation>
    <scope>NUCLEOTIDE SEQUENCE [LARGE SCALE GENOMIC DNA]</scope>
    <source>
        <strain evidence="2 3">YK-624</strain>
    </source>
</reference>
<dbReference type="AlphaFoldDB" id="A0A9P3GM72"/>
<dbReference type="Proteomes" id="UP000703269">
    <property type="component" value="Unassembled WGS sequence"/>
</dbReference>
<evidence type="ECO:0000313" key="3">
    <source>
        <dbReference type="Proteomes" id="UP000703269"/>
    </source>
</evidence>
<evidence type="ECO:0000256" key="1">
    <source>
        <dbReference type="SAM" id="MobiDB-lite"/>
    </source>
</evidence>